<keyword evidence="4" id="KW-1185">Reference proteome</keyword>
<feature type="domain" description="DUF6534" evidence="2">
    <location>
        <begin position="204"/>
        <end position="289"/>
    </location>
</feature>
<dbReference type="Pfam" id="PF20152">
    <property type="entry name" value="DUF6534"/>
    <property type="match status" value="1"/>
</dbReference>
<dbReference type="AlphaFoldDB" id="A0A8H7DH13"/>
<feature type="transmembrane region" description="Helical" evidence="1">
    <location>
        <begin position="265"/>
        <end position="285"/>
    </location>
</feature>
<keyword evidence="1" id="KW-1133">Transmembrane helix</keyword>
<dbReference type="OrthoDB" id="2792702at2759"/>
<evidence type="ECO:0000256" key="1">
    <source>
        <dbReference type="SAM" id="Phobius"/>
    </source>
</evidence>
<dbReference type="InterPro" id="IPR045339">
    <property type="entry name" value="DUF6534"/>
</dbReference>
<proteinExistence type="predicted"/>
<evidence type="ECO:0000313" key="4">
    <source>
        <dbReference type="Proteomes" id="UP000623467"/>
    </source>
</evidence>
<keyword evidence="1" id="KW-0812">Transmembrane</keyword>
<dbReference type="PANTHER" id="PTHR40465">
    <property type="entry name" value="CHROMOSOME 1, WHOLE GENOME SHOTGUN SEQUENCE"/>
    <property type="match status" value="1"/>
</dbReference>
<evidence type="ECO:0000313" key="3">
    <source>
        <dbReference type="EMBL" id="KAF7372852.1"/>
    </source>
</evidence>
<sequence length="361" mass="40281">MEPLVNSRFNFADADVTLKSSDGVLFRIHRKNLEVCTEGFPPSEISSEGEVVELTETSVTLEIPFQFMYPQRHPALDTTSSEVLEPLAEAAEKYQVFPAMNICHIRMRCDLLLVILHWVAADSLCTETWSTSTRSKWRYMLRSTTTRISSRKAALMMIAMDYVKVVEMLPQNLILPWVRFLPSEVMSRNHVFAILAGIAKGFGAAADIVATFAMCMFLKSADTGIKRTWGLLKSLMHLVINRGILVTVAQIMLLITFFATPGHLYWLAIHINTTKLYINTFFGMLNARMSLQEQLATGHVSISCVFATGHMSISGEPIATAQHLSAHITPKREKISELEFQEHSMGMGAICVTTSSTVADI</sequence>
<feature type="transmembrane region" description="Helical" evidence="1">
    <location>
        <begin position="239"/>
        <end position="259"/>
    </location>
</feature>
<evidence type="ECO:0000259" key="2">
    <source>
        <dbReference type="Pfam" id="PF20152"/>
    </source>
</evidence>
<accession>A0A8H7DH13</accession>
<comment type="caution">
    <text evidence="3">The sequence shown here is derived from an EMBL/GenBank/DDBJ whole genome shotgun (WGS) entry which is preliminary data.</text>
</comment>
<reference evidence="3" key="1">
    <citation type="submission" date="2020-05" db="EMBL/GenBank/DDBJ databases">
        <title>Mycena genomes resolve the evolution of fungal bioluminescence.</title>
        <authorList>
            <person name="Tsai I.J."/>
        </authorList>
    </citation>
    <scope>NUCLEOTIDE SEQUENCE</scope>
    <source>
        <strain evidence="3">160909Yilan</strain>
    </source>
</reference>
<dbReference type="EMBL" id="JACAZH010000003">
    <property type="protein sequence ID" value="KAF7372852.1"/>
    <property type="molecule type" value="Genomic_DNA"/>
</dbReference>
<dbReference type="PANTHER" id="PTHR40465:SF1">
    <property type="entry name" value="DUF6534 DOMAIN-CONTAINING PROTEIN"/>
    <property type="match status" value="1"/>
</dbReference>
<name>A0A8H7DH13_9AGAR</name>
<keyword evidence="1" id="KW-0472">Membrane</keyword>
<dbReference type="Proteomes" id="UP000623467">
    <property type="component" value="Unassembled WGS sequence"/>
</dbReference>
<organism evidence="3 4">
    <name type="scientific">Mycena sanguinolenta</name>
    <dbReference type="NCBI Taxonomy" id="230812"/>
    <lineage>
        <taxon>Eukaryota</taxon>
        <taxon>Fungi</taxon>
        <taxon>Dikarya</taxon>
        <taxon>Basidiomycota</taxon>
        <taxon>Agaricomycotina</taxon>
        <taxon>Agaricomycetes</taxon>
        <taxon>Agaricomycetidae</taxon>
        <taxon>Agaricales</taxon>
        <taxon>Marasmiineae</taxon>
        <taxon>Mycenaceae</taxon>
        <taxon>Mycena</taxon>
    </lineage>
</organism>
<gene>
    <name evidence="3" type="ORF">MSAN_00491200</name>
</gene>
<feature type="transmembrane region" description="Helical" evidence="1">
    <location>
        <begin position="191"/>
        <end position="218"/>
    </location>
</feature>
<protein>
    <recommendedName>
        <fullName evidence="2">DUF6534 domain-containing protein</fullName>
    </recommendedName>
</protein>